<dbReference type="Pfam" id="PF00312">
    <property type="entry name" value="Ribosomal_S15"/>
    <property type="match status" value="1"/>
</dbReference>
<dbReference type="GO" id="GO:0070181">
    <property type="term" value="F:small ribosomal subunit rRNA binding"/>
    <property type="evidence" value="ECO:0007669"/>
    <property type="project" value="TreeGrafter"/>
</dbReference>
<keyword evidence="6" id="KW-0542">Nucleomorph</keyword>
<evidence type="ECO:0000256" key="4">
    <source>
        <dbReference type="RuleBase" id="RU003919"/>
    </source>
</evidence>
<keyword evidence="2 4" id="KW-0689">Ribosomal protein</keyword>
<evidence type="ECO:0000259" key="5">
    <source>
        <dbReference type="SMART" id="SM01386"/>
    </source>
</evidence>
<dbReference type="InterPro" id="IPR009068">
    <property type="entry name" value="uS15_NS1_RNA-bd_sf"/>
</dbReference>
<dbReference type="SUPFAM" id="SSF47060">
    <property type="entry name" value="S15/NS1 RNA-binding domain"/>
    <property type="match status" value="1"/>
</dbReference>
<dbReference type="Gene3D" id="1.10.287.10">
    <property type="entry name" value="S15/NS1, RNA-binding"/>
    <property type="match status" value="1"/>
</dbReference>
<organism evidence="6">
    <name type="scientific">Amorphochlora amoebiformis</name>
    <dbReference type="NCBI Taxonomy" id="1561963"/>
    <lineage>
        <taxon>Eukaryota</taxon>
        <taxon>Sar</taxon>
        <taxon>Rhizaria</taxon>
        <taxon>Cercozoa</taxon>
        <taxon>Chlorarachniophyceae</taxon>
        <taxon>Amorphochlora</taxon>
    </lineage>
</organism>
<gene>
    <name evidence="6" type="primary">rps13</name>
</gene>
<dbReference type="InterPro" id="IPR023029">
    <property type="entry name" value="Ribosomal_uS15_arc_euk"/>
</dbReference>
<dbReference type="SMART" id="SM01386">
    <property type="entry name" value="Ribosomal_S13_N"/>
    <property type="match status" value="1"/>
</dbReference>
<reference evidence="6" key="1">
    <citation type="journal article" date="2015" name="Genome Biol. Evol.">
        <title>Nucleomorph Genome Sequences of Two Chlorarachniophytes, Amorphochlora amoebiformis and Lotharella vacuolata.</title>
        <authorList>
            <person name="Suzuki S."/>
            <person name="Shirato S."/>
            <person name="Hirakawa Y."/>
            <person name="Ishida K."/>
        </authorList>
    </citation>
    <scope>NUCLEOTIDE SEQUENCE</scope>
    <source>
        <strain evidence="6">CCMP2058</strain>
    </source>
</reference>
<evidence type="ECO:0000256" key="3">
    <source>
        <dbReference type="ARBA" id="ARBA00023274"/>
    </source>
</evidence>
<feature type="domain" description="Small ribosomal subunit protein uS15 N-terminal" evidence="5">
    <location>
        <begin position="1"/>
        <end position="60"/>
    </location>
</feature>
<dbReference type="CDD" id="cd00353">
    <property type="entry name" value="Ribosomal_S15p_S13e"/>
    <property type="match status" value="1"/>
</dbReference>
<protein>
    <submittedName>
        <fullName evidence="6">Ribosomal protein S13</fullName>
    </submittedName>
</protein>
<dbReference type="InterPro" id="IPR012606">
    <property type="entry name" value="Ribosomal_uS15_N"/>
</dbReference>
<keyword evidence="3 4" id="KW-0687">Ribonucleoprotein</keyword>
<dbReference type="Gene3D" id="4.10.860.130">
    <property type="match status" value="1"/>
</dbReference>
<proteinExistence type="inferred from homology"/>
<dbReference type="GO" id="GO:0006412">
    <property type="term" value="P:translation"/>
    <property type="evidence" value="ECO:0007669"/>
    <property type="project" value="InterPro"/>
</dbReference>
<sequence>MGRMYSKGKGLSDSVVPYRLHTLEWKGITQENLIELICDLAKKGLTPSQIGLVIRDTFSIVDLKNITGFNVSRILSMKGITMDVPEDLYHLIKKVKRIKSHLEKYPKDFGNRFKLSQIENHVYRLSVYYKRTKRLPLNWEYKKYIIKKNY</sequence>
<dbReference type="PANTHER" id="PTHR11885:SF6">
    <property type="entry name" value="SMALL RIBOSOMAL SUBUNIT PROTEIN US15"/>
    <property type="match status" value="1"/>
</dbReference>
<dbReference type="AlphaFoldDB" id="A0A0H5BIF8"/>
<dbReference type="GO" id="GO:0022627">
    <property type="term" value="C:cytosolic small ribosomal subunit"/>
    <property type="evidence" value="ECO:0007669"/>
    <property type="project" value="TreeGrafter"/>
</dbReference>
<evidence type="ECO:0000256" key="2">
    <source>
        <dbReference type="ARBA" id="ARBA00022980"/>
    </source>
</evidence>
<dbReference type="InterPro" id="IPR000589">
    <property type="entry name" value="Ribosomal_uS15"/>
</dbReference>
<dbReference type="PANTHER" id="PTHR11885">
    <property type="entry name" value="RIBOSOMAL PROTEIN S15P/S13E"/>
    <property type="match status" value="1"/>
</dbReference>
<dbReference type="GO" id="GO:0005730">
    <property type="term" value="C:nucleolus"/>
    <property type="evidence" value="ECO:0007669"/>
    <property type="project" value="TreeGrafter"/>
</dbReference>
<dbReference type="GO" id="GO:0003735">
    <property type="term" value="F:structural constituent of ribosome"/>
    <property type="evidence" value="ECO:0007669"/>
    <property type="project" value="InterPro"/>
</dbReference>
<dbReference type="SMART" id="SM01387">
    <property type="entry name" value="Ribosomal_S15"/>
    <property type="match status" value="1"/>
</dbReference>
<dbReference type="PROSITE" id="PS00362">
    <property type="entry name" value="RIBOSOMAL_S15"/>
    <property type="match status" value="1"/>
</dbReference>
<accession>A0A0H5BIF8</accession>
<dbReference type="EMBL" id="AB996603">
    <property type="protein sequence ID" value="BAS01868.1"/>
    <property type="molecule type" value="Genomic_DNA"/>
</dbReference>
<dbReference type="Pfam" id="PF08069">
    <property type="entry name" value="Ribosomal_S13_N"/>
    <property type="match status" value="1"/>
</dbReference>
<geneLocation type="nucleomorph" evidence="6"/>
<comment type="similarity">
    <text evidence="1 4">Belongs to the universal ribosomal protein uS15 family.</text>
</comment>
<evidence type="ECO:0000313" key="6">
    <source>
        <dbReference type="EMBL" id="BAS01868.1"/>
    </source>
</evidence>
<evidence type="ECO:0000256" key="1">
    <source>
        <dbReference type="ARBA" id="ARBA00008434"/>
    </source>
</evidence>
<name>A0A0H5BIF8_9EUKA</name>